<feature type="compositionally biased region" description="Basic and acidic residues" evidence="1">
    <location>
        <begin position="198"/>
        <end position="211"/>
    </location>
</feature>
<dbReference type="EMBL" id="JAAAIN010002998">
    <property type="protein sequence ID" value="KAG0288516.1"/>
    <property type="molecule type" value="Genomic_DNA"/>
</dbReference>
<sequence length="495" mass="55803">MNSDIDCGDDYYDQLGNLRASAASDSPLQSMRVLFSAANSSGLGDYTYAKAVTHKRHAHPPPSIKTSRTTTRKAWKAAAKNFSSISNLSKQRQHLGRSIGHRGHHAQKDLNPVEGPQYDIEGRLRQQPHHKRSEAPLLPLSWFDELTVQTAQRAQALSATTEDAATRRHLENKRRGNSGGHHARAVPAHRPRKPLHNHNNEDATDKHDHFPGKLPRIGSFGFATLPVRKLFSAANSSGLRDYTYSEAVMRTRHPHQKPKKAAILTPEMNLGALFFEPSASQPTPARQQKHVVDHPSQRQTKRTNISTPEMNLGALFLESQPTTHASQQQKRDMSHPREHLRRSVGHRGHHPQHDINPIEEPDYDIEGPSHHVPKSHQIEAATPEMNLGFLFPDDSECALTQQQDDSNNSHDHLLRSYGHRGHHAQQDLNPVERPHYDIEELQKQIGHKPATDGFYIRIALAKMPTHHTSGPSTLAPTPILHKQHRYKKERKQAQK</sequence>
<protein>
    <submittedName>
        <fullName evidence="2">Uncharacterized protein</fullName>
    </submittedName>
</protein>
<dbReference type="OrthoDB" id="2449348at2759"/>
<dbReference type="AlphaFoldDB" id="A0A9P6UFH9"/>
<feature type="region of interest" description="Disordered" evidence="1">
    <location>
        <begin position="321"/>
        <end position="370"/>
    </location>
</feature>
<keyword evidence="3" id="KW-1185">Reference proteome</keyword>
<reference evidence="2" key="1">
    <citation type="journal article" date="2020" name="Fungal Divers.">
        <title>Resolving the Mortierellaceae phylogeny through synthesis of multi-gene phylogenetics and phylogenomics.</title>
        <authorList>
            <person name="Vandepol N."/>
            <person name="Liber J."/>
            <person name="Desiro A."/>
            <person name="Na H."/>
            <person name="Kennedy M."/>
            <person name="Barry K."/>
            <person name="Grigoriev I.V."/>
            <person name="Miller A.N."/>
            <person name="O'Donnell K."/>
            <person name="Stajich J.E."/>
            <person name="Bonito G."/>
        </authorList>
    </citation>
    <scope>NUCLEOTIDE SEQUENCE</scope>
    <source>
        <strain evidence="2">NVP60</strain>
    </source>
</reference>
<evidence type="ECO:0000313" key="2">
    <source>
        <dbReference type="EMBL" id="KAG0288516.1"/>
    </source>
</evidence>
<feature type="compositionally biased region" description="Basic residues" evidence="1">
    <location>
        <begin position="338"/>
        <end position="350"/>
    </location>
</feature>
<gene>
    <name evidence="2" type="ORF">BGZ97_006740</name>
</gene>
<accession>A0A9P6UFH9</accession>
<feature type="region of interest" description="Disordered" evidence="1">
    <location>
        <begin position="154"/>
        <end position="212"/>
    </location>
</feature>
<feature type="region of interest" description="Disordered" evidence="1">
    <location>
        <begin position="400"/>
        <end position="427"/>
    </location>
</feature>
<comment type="caution">
    <text evidence="2">The sequence shown here is derived from an EMBL/GenBank/DDBJ whole genome shotgun (WGS) entry which is preliminary data.</text>
</comment>
<dbReference type="Proteomes" id="UP000823405">
    <property type="component" value="Unassembled WGS sequence"/>
</dbReference>
<feature type="region of interest" description="Disordered" evidence="1">
    <location>
        <begin position="466"/>
        <end position="495"/>
    </location>
</feature>
<evidence type="ECO:0000313" key="3">
    <source>
        <dbReference type="Proteomes" id="UP000823405"/>
    </source>
</evidence>
<feature type="compositionally biased region" description="Basic residues" evidence="1">
    <location>
        <begin position="481"/>
        <end position="495"/>
    </location>
</feature>
<feature type="compositionally biased region" description="Polar residues" evidence="1">
    <location>
        <begin position="466"/>
        <end position="475"/>
    </location>
</feature>
<feature type="compositionally biased region" description="Basic residues" evidence="1">
    <location>
        <begin position="170"/>
        <end position="196"/>
    </location>
</feature>
<evidence type="ECO:0000256" key="1">
    <source>
        <dbReference type="SAM" id="MobiDB-lite"/>
    </source>
</evidence>
<feature type="compositionally biased region" description="Polar residues" evidence="1">
    <location>
        <begin position="154"/>
        <end position="163"/>
    </location>
</feature>
<name>A0A9P6UFH9_9FUNG</name>
<organism evidence="2 3">
    <name type="scientific">Linnemannia gamsii</name>
    <dbReference type="NCBI Taxonomy" id="64522"/>
    <lineage>
        <taxon>Eukaryota</taxon>
        <taxon>Fungi</taxon>
        <taxon>Fungi incertae sedis</taxon>
        <taxon>Mucoromycota</taxon>
        <taxon>Mortierellomycotina</taxon>
        <taxon>Mortierellomycetes</taxon>
        <taxon>Mortierellales</taxon>
        <taxon>Mortierellaceae</taxon>
        <taxon>Linnemannia</taxon>
    </lineage>
</organism>
<feature type="region of interest" description="Disordered" evidence="1">
    <location>
        <begin position="280"/>
        <end position="302"/>
    </location>
</feature>
<proteinExistence type="predicted"/>